<keyword evidence="5" id="KW-0802">TPR repeat</keyword>
<comment type="caution">
    <text evidence="7">The sequence shown here is derived from an EMBL/GenBank/DDBJ whole genome shotgun (WGS) entry which is preliminary data.</text>
</comment>
<dbReference type="RefSeq" id="WP_006695940.1">
    <property type="nucleotide sequence ID" value="NZ_JH376857.1"/>
</dbReference>
<evidence type="ECO:0000256" key="3">
    <source>
        <dbReference type="ARBA" id="ARBA00022679"/>
    </source>
</evidence>
<feature type="domain" description="O-GlcNAc transferase C-terminal" evidence="6">
    <location>
        <begin position="888"/>
        <end position="1062"/>
    </location>
</feature>
<dbReference type="InterPro" id="IPR011990">
    <property type="entry name" value="TPR-like_helical_dom_sf"/>
</dbReference>
<organism evidence="7 8">
    <name type="scientific">Selenomonas noxia F0398</name>
    <dbReference type="NCBI Taxonomy" id="702437"/>
    <lineage>
        <taxon>Bacteria</taxon>
        <taxon>Bacillati</taxon>
        <taxon>Bacillota</taxon>
        <taxon>Negativicutes</taxon>
        <taxon>Selenomonadales</taxon>
        <taxon>Selenomonadaceae</taxon>
        <taxon>Selenomonas</taxon>
    </lineage>
</organism>
<dbReference type="EMBL" id="ADGH01000003">
    <property type="protein sequence ID" value="EHG25980.1"/>
    <property type="molecule type" value="Genomic_DNA"/>
</dbReference>
<evidence type="ECO:0000313" key="7">
    <source>
        <dbReference type="EMBL" id="EHG25980.1"/>
    </source>
</evidence>
<keyword evidence="2" id="KW-0328">Glycosyltransferase</keyword>
<dbReference type="PANTHER" id="PTHR44835:SF1">
    <property type="entry name" value="PROTEIN O-GLCNAC TRANSFERASE"/>
    <property type="match status" value="1"/>
</dbReference>
<protein>
    <recommendedName>
        <fullName evidence="6">O-GlcNAc transferase C-terminal domain-containing protein</fullName>
    </recommendedName>
</protein>
<evidence type="ECO:0000256" key="5">
    <source>
        <dbReference type="ARBA" id="ARBA00022803"/>
    </source>
</evidence>
<reference evidence="7 8" key="1">
    <citation type="submission" date="2011-08" db="EMBL/GenBank/DDBJ databases">
        <title>The Genome Sequence of Selenomonas noxia F0398.</title>
        <authorList>
            <consortium name="The Broad Institute Genome Sequencing Platform"/>
            <person name="Earl A."/>
            <person name="Ward D."/>
            <person name="Feldgarden M."/>
            <person name="Gevers D."/>
            <person name="Izard J."/>
            <person name="Ganesan A."/>
            <person name="Blanton J.M."/>
            <person name="Baranova O.V."/>
            <person name="Tanner A.C."/>
            <person name="Dewhirst F.E."/>
            <person name="Young S.K."/>
            <person name="Zeng Q."/>
            <person name="Gargeya S."/>
            <person name="Fitzgerald M."/>
            <person name="Haas B."/>
            <person name="Abouelleil A."/>
            <person name="Alvarado L."/>
            <person name="Arachchi H.M."/>
            <person name="Berlin A."/>
            <person name="Brown A."/>
            <person name="Chapman S.B."/>
            <person name="Chen Z."/>
            <person name="Dunbar C."/>
            <person name="Freedman E."/>
            <person name="Gearin G."/>
            <person name="Gellesch M."/>
            <person name="Goldberg J."/>
            <person name="Griggs A."/>
            <person name="Gujja S."/>
            <person name="Heiman D."/>
            <person name="Howarth C."/>
            <person name="Larson L."/>
            <person name="Lui A."/>
            <person name="MacDonald P.J.P."/>
            <person name="Montmayeur A."/>
            <person name="Murphy C."/>
            <person name="Neiman D."/>
            <person name="Pearson M."/>
            <person name="Priest M."/>
            <person name="Roberts A."/>
            <person name="Saif S."/>
            <person name="Shea T."/>
            <person name="Shenoy N."/>
            <person name="Sisk P."/>
            <person name="Stolte C."/>
            <person name="Sykes S."/>
            <person name="Wortman J."/>
            <person name="Nusbaum C."/>
            <person name="Birren B."/>
        </authorList>
    </citation>
    <scope>NUCLEOTIDE SEQUENCE [LARGE SCALE GENOMIC DNA]</scope>
    <source>
        <strain evidence="7 8">F0398</strain>
    </source>
</reference>
<keyword evidence="4" id="KW-0677">Repeat</keyword>
<dbReference type="Gene3D" id="3.40.50.2000">
    <property type="entry name" value="Glycogen Phosphorylase B"/>
    <property type="match status" value="2"/>
</dbReference>
<evidence type="ECO:0000259" key="6">
    <source>
        <dbReference type="Pfam" id="PF13844"/>
    </source>
</evidence>
<gene>
    <name evidence="7" type="ORF">HMPREF9432_00481</name>
</gene>
<keyword evidence="3" id="KW-0808">Transferase</keyword>
<dbReference type="SUPFAM" id="SSF48452">
    <property type="entry name" value="TPR-like"/>
    <property type="match status" value="1"/>
</dbReference>
<dbReference type="InterPro" id="IPR051939">
    <property type="entry name" value="Glycosyltr_41/O-GlcNAc_trsf"/>
</dbReference>
<evidence type="ECO:0000313" key="8">
    <source>
        <dbReference type="Proteomes" id="UP000003175"/>
    </source>
</evidence>
<dbReference type="SUPFAM" id="SSF53756">
    <property type="entry name" value="UDP-Glycosyltransferase/glycogen phosphorylase"/>
    <property type="match status" value="1"/>
</dbReference>
<dbReference type="Proteomes" id="UP000003175">
    <property type="component" value="Unassembled WGS sequence"/>
</dbReference>
<dbReference type="Pfam" id="PF13844">
    <property type="entry name" value="Glyco_transf_41"/>
    <property type="match status" value="4"/>
</dbReference>
<keyword evidence="8" id="KW-1185">Reference proteome</keyword>
<proteinExistence type="predicted"/>
<feature type="domain" description="O-GlcNAc transferase C-terminal" evidence="6">
    <location>
        <begin position="713"/>
        <end position="866"/>
    </location>
</feature>
<dbReference type="InterPro" id="IPR029489">
    <property type="entry name" value="OGT/SEC/SPY_C"/>
</dbReference>
<comment type="pathway">
    <text evidence="1">Protein modification; protein glycosylation.</text>
</comment>
<feature type="domain" description="O-GlcNAc transferase C-terminal" evidence="6">
    <location>
        <begin position="361"/>
        <end position="537"/>
    </location>
</feature>
<sequence>MKRDALEVLRARIFAALAHGDEAKAQSGIAELQAYEPAEAAGLRTALHIEAGRADEAFAAWQQRAALAPDDPYTIFLRARIHVMENERICALALLAPLLEQRLPAAVAEKAYNLAGQCARFLGRAAEAVHYYAQARDAAEELSLRALNASNVLFNRHYLPASLAEDRRAAEEYGALFADVRPFTHEKHNRSGERRLRIGYLSPDVREHVVLSFSHALMTALDPARFEVFVYAMNRADSFTEKVRNAVDVFRNLSQLSAEEAARSIYRDGIDILVDLAGHTAGRTLPILAYRPAPVQISGIGYFASTGLPTADYFLADPVLATGNAAEGFTEKLLVLPHSHFCWQPLHPAPVPAHAPAAGRSIVFGSFNNFTKLNDRVLSVWAEILRRVPESRLLLKTDVFSYADSRREALRRIEAAGIPLVRVDAEGASADYLAAYARVDIALDPFPYPGGGTTCDALYMGVPVVTLAGESLGSRFGASLLENIGAKELAAHTEEDYIALAVSLAQDAAALDVLHAGLRAMMETSPVMDAAGYGRDLGAAYARVWAEYADAARLKSAPVRDDRISGDIQEIRARIFAALEAGQSAEAQECAEAAFAAGVQDDMLCYLHAYAVERQGDLPRAMALAEAYLAARRTPLRHAFMRLRAAVAYRMGDVRAAEFYRSAYEEEPSDPSLYSSFLLAQNAQEADMDELFRAHCAYEKIFEDVPRCAKREPYRHKKIRVGYISPDFRRNVMLHFIQPMLTMYDRAHFDVYAYSLTAQPDEATAALRPHAAAWRDLGGAAPEEIAACIQEDEIDILVDLAGHAAGGALPVLARRPAPVQMTGLGYTATSGLRAVDYFLTDAVCDPVGGTSERYFTEKLIRLPSQFVYVPRAGLPAAAETPARSRGYITFGVFNQYRKYTDAMLTVWREIMERVPTARLLIKSQVFFSSAMTETARARMKRLGFDLRRVALEPATTDYMQRYLNVDIALDTYPWPGGGTTCDALYMGVPVVTMYGARRSTRFSYALLAHIGRTDLAVQTPADYIERAVSLAGDLAALDALHRGLRGRMETSPVMDQEGYMRALEQAYHSVSDRTEGRRQ</sequence>
<accession>A0ABN0DSK6</accession>
<name>A0ABN0DSK6_9FIRM</name>
<feature type="domain" description="O-GlcNAc transferase C-terminal" evidence="6">
    <location>
        <begin position="181"/>
        <end position="342"/>
    </location>
</feature>
<evidence type="ECO:0000256" key="4">
    <source>
        <dbReference type="ARBA" id="ARBA00022737"/>
    </source>
</evidence>
<evidence type="ECO:0000256" key="2">
    <source>
        <dbReference type="ARBA" id="ARBA00022676"/>
    </source>
</evidence>
<evidence type="ECO:0000256" key="1">
    <source>
        <dbReference type="ARBA" id="ARBA00004922"/>
    </source>
</evidence>
<dbReference type="PANTHER" id="PTHR44835">
    <property type="entry name" value="UDP-N-ACETYLGLUCOSAMINE--PEPTIDE N-ACETYLGLUCOSAMINYLTRANSFERASE SPINDLY-RELATED"/>
    <property type="match status" value="1"/>
</dbReference>
<dbReference type="Gene3D" id="3.40.50.11380">
    <property type="match status" value="2"/>
</dbReference>